<dbReference type="AlphaFoldDB" id="A0AA39M585"/>
<organism evidence="2 3">
    <name type="scientific">Steinernema hermaphroditum</name>
    <dbReference type="NCBI Taxonomy" id="289476"/>
    <lineage>
        <taxon>Eukaryota</taxon>
        <taxon>Metazoa</taxon>
        <taxon>Ecdysozoa</taxon>
        <taxon>Nematoda</taxon>
        <taxon>Chromadorea</taxon>
        <taxon>Rhabditida</taxon>
        <taxon>Tylenchina</taxon>
        <taxon>Panagrolaimomorpha</taxon>
        <taxon>Strongyloidoidea</taxon>
        <taxon>Steinernematidae</taxon>
        <taxon>Steinernema</taxon>
    </lineage>
</organism>
<reference evidence="2" key="1">
    <citation type="submission" date="2023-06" db="EMBL/GenBank/DDBJ databases">
        <title>Genomic analysis of the entomopathogenic nematode Steinernema hermaphroditum.</title>
        <authorList>
            <person name="Schwarz E.M."/>
            <person name="Heppert J.K."/>
            <person name="Baniya A."/>
            <person name="Schwartz H.T."/>
            <person name="Tan C.-H."/>
            <person name="Antoshechkin I."/>
            <person name="Sternberg P.W."/>
            <person name="Goodrich-Blair H."/>
            <person name="Dillman A.R."/>
        </authorList>
    </citation>
    <scope>NUCLEOTIDE SEQUENCE</scope>
    <source>
        <strain evidence="2">PS9179</strain>
        <tissue evidence="2">Whole animal</tissue>
    </source>
</reference>
<feature type="compositionally biased region" description="Basic residues" evidence="1">
    <location>
        <begin position="55"/>
        <end position="65"/>
    </location>
</feature>
<proteinExistence type="predicted"/>
<name>A0AA39M585_9BILA</name>
<comment type="caution">
    <text evidence="2">The sequence shown here is derived from an EMBL/GenBank/DDBJ whole genome shotgun (WGS) entry which is preliminary data.</text>
</comment>
<feature type="region of interest" description="Disordered" evidence="1">
    <location>
        <begin position="117"/>
        <end position="154"/>
    </location>
</feature>
<gene>
    <name evidence="2" type="ORF">QR680_007338</name>
</gene>
<keyword evidence="3" id="KW-1185">Reference proteome</keyword>
<dbReference type="Proteomes" id="UP001175271">
    <property type="component" value="Unassembled WGS sequence"/>
</dbReference>
<evidence type="ECO:0000313" key="3">
    <source>
        <dbReference type="Proteomes" id="UP001175271"/>
    </source>
</evidence>
<evidence type="ECO:0000256" key="1">
    <source>
        <dbReference type="SAM" id="MobiDB-lite"/>
    </source>
</evidence>
<protein>
    <submittedName>
        <fullName evidence="2">Uncharacterized protein</fullName>
    </submittedName>
</protein>
<evidence type="ECO:0000313" key="2">
    <source>
        <dbReference type="EMBL" id="KAK0422056.1"/>
    </source>
</evidence>
<sequence length="154" mass="17588">MSVAGLWGAAGWRALDARERSGSGRRFSGIREGQSGIATPQRDLFLRRSSSCEARRRRRQRSSSKRSREYRSARPTARRFVLNELRKKEKKAEGEGCAAPANPVWRLAGFWFAAEGKTKRRSRRYHWNQASPRHPNPRKSSSPIPRRPPFVDGG</sequence>
<accession>A0AA39M585</accession>
<feature type="region of interest" description="Disordered" evidence="1">
    <location>
        <begin position="18"/>
        <end position="75"/>
    </location>
</feature>
<dbReference type="EMBL" id="JAUCMV010000001">
    <property type="protein sequence ID" value="KAK0422056.1"/>
    <property type="molecule type" value="Genomic_DNA"/>
</dbReference>
<feature type="compositionally biased region" description="Low complexity" evidence="1">
    <location>
        <begin position="24"/>
        <end position="33"/>
    </location>
</feature>